<evidence type="ECO:0000259" key="7">
    <source>
        <dbReference type="PROSITE" id="PS50893"/>
    </source>
</evidence>
<evidence type="ECO:0000256" key="6">
    <source>
        <dbReference type="ARBA" id="ARBA00023136"/>
    </source>
</evidence>
<gene>
    <name evidence="8" type="ORF">MXD59_13615</name>
</gene>
<dbReference type="SUPFAM" id="SSF52540">
    <property type="entry name" value="P-loop containing nucleoside triphosphate hydrolases"/>
    <property type="match status" value="1"/>
</dbReference>
<dbReference type="CDD" id="cd03301">
    <property type="entry name" value="ABC_MalK_N"/>
    <property type="match status" value="1"/>
</dbReference>
<dbReference type="InterPro" id="IPR003439">
    <property type="entry name" value="ABC_transporter-like_ATP-bd"/>
</dbReference>
<dbReference type="GO" id="GO:0005524">
    <property type="term" value="F:ATP binding"/>
    <property type="evidence" value="ECO:0007669"/>
    <property type="project" value="UniProtKB-KW"/>
</dbReference>
<evidence type="ECO:0000256" key="3">
    <source>
        <dbReference type="ARBA" id="ARBA00022741"/>
    </source>
</evidence>
<reference evidence="8 9" key="1">
    <citation type="submission" date="2022-04" db="EMBL/GenBank/DDBJ databases">
        <title>Genome diversity in the genus Frankia.</title>
        <authorList>
            <person name="Carlos-Shanley C."/>
            <person name="Hahn D."/>
        </authorList>
    </citation>
    <scope>NUCLEOTIDE SEQUENCE [LARGE SCALE GENOMIC DNA]</scope>
    <source>
        <strain evidence="8 9">Ag45/Mut15</strain>
    </source>
</reference>
<dbReference type="NCBIfam" id="NF008653">
    <property type="entry name" value="PRK11650.1"/>
    <property type="match status" value="1"/>
</dbReference>
<evidence type="ECO:0000313" key="8">
    <source>
        <dbReference type="EMBL" id="MCK9876804.1"/>
    </source>
</evidence>
<dbReference type="Gene3D" id="3.40.50.300">
    <property type="entry name" value="P-loop containing nucleotide triphosphate hydrolases"/>
    <property type="match status" value="1"/>
</dbReference>
<evidence type="ECO:0000256" key="1">
    <source>
        <dbReference type="ARBA" id="ARBA00022448"/>
    </source>
</evidence>
<dbReference type="Pfam" id="PF00005">
    <property type="entry name" value="ABC_tran"/>
    <property type="match status" value="1"/>
</dbReference>
<keyword evidence="3" id="KW-0547">Nucleotide-binding</keyword>
<dbReference type="Pfam" id="PF08402">
    <property type="entry name" value="TOBE_2"/>
    <property type="match status" value="1"/>
</dbReference>
<dbReference type="SMART" id="SM00382">
    <property type="entry name" value="AAA"/>
    <property type="match status" value="1"/>
</dbReference>
<dbReference type="Gene3D" id="2.40.50.100">
    <property type="match status" value="1"/>
</dbReference>
<dbReference type="PANTHER" id="PTHR43875">
    <property type="entry name" value="MALTODEXTRIN IMPORT ATP-BINDING PROTEIN MSMX"/>
    <property type="match status" value="1"/>
</dbReference>
<dbReference type="InterPro" id="IPR012340">
    <property type="entry name" value="NA-bd_OB-fold"/>
</dbReference>
<keyword evidence="1" id="KW-0813">Transport</keyword>
<dbReference type="InterPro" id="IPR017871">
    <property type="entry name" value="ABC_transporter-like_CS"/>
</dbReference>
<dbReference type="InterPro" id="IPR013611">
    <property type="entry name" value="Transp-assoc_OB_typ2"/>
</dbReference>
<organism evidence="8 9">
    <name type="scientific">Frankia umida</name>
    <dbReference type="NCBI Taxonomy" id="573489"/>
    <lineage>
        <taxon>Bacteria</taxon>
        <taxon>Bacillati</taxon>
        <taxon>Actinomycetota</taxon>
        <taxon>Actinomycetes</taxon>
        <taxon>Frankiales</taxon>
        <taxon>Frankiaceae</taxon>
        <taxon>Frankia</taxon>
    </lineage>
</organism>
<dbReference type="InterPro" id="IPR008995">
    <property type="entry name" value="Mo/tungstate-bd_C_term_dom"/>
</dbReference>
<keyword evidence="4 8" id="KW-0067">ATP-binding</keyword>
<evidence type="ECO:0000256" key="5">
    <source>
        <dbReference type="ARBA" id="ARBA00022967"/>
    </source>
</evidence>
<keyword evidence="9" id="KW-1185">Reference proteome</keyword>
<evidence type="ECO:0000256" key="4">
    <source>
        <dbReference type="ARBA" id="ARBA00022840"/>
    </source>
</evidence>
<accession>A0ABT0JZS1</accession>
<dbReference type="EMBL" id="JALKFT010000012">
    <property type="protein sequence ID" value="MCK9876804.1"/>
    <property type="molecule type" value="Genomic_DNA"/>
</dbReference>
<dbReference type="InterPro" id="IPR027417">
    <property type="entry name" value="P-loop_NTPase"/>
</dbReference>
<keyword evidence="5" id="KW-1278">Translocase</keyword>
<evidence type="ECO:0000313" key="9">
    <source>
        <dbReference type="Proteomes" id="UP001201873"/>
    </source>
</evidence>
<dbReference type="SUPFAM" id="SSF50331">
    <property type="entry name" value="MOP-like"/>
    <property type="match status" value="1"/>
</dbReference>
<dbReference type="PROSITE" id="PS50893">
    <property type="entry name" value="ABC_TRANSPORTER_2"/>
    <property type="match status" value="1"/>
</dbReference>
<comment type="caution">
    <text evidence="8">The sequence shown here is derived from an EMBL/GenBank/DDBJ whole genome shotgun (WGS) entry which is preliminary data.</text>
</comment>
<keyword evidence="2" id="KW-1003">Cell membrane</keyword>
<dbReference type="PROSITE" id="PS00211">
    <property type="entry name" value="ABC_TRANSPORTER_1"/>
    <property type="match status" value="1"/>
</dbReference>
<dbReference type="Proteomes" id="UP001201873">
    <property type="component" value="Unassembled WGS sequence"/>
</dbReference>
<dbReference type="InterPro" id="IPR015855">
    <property type="entry name" value="ABC_transpr_MalK-like"/>
</dbReference>
<dbReference type="PANTHER" id="PTHR43875:SF15">
    <property type="entry name" value="TREHALOSE IMPORT ATP-BINDING PROTEIN SUGC"/>
    <property type="match status" value="1"/>
</dbReference>
<sequence>MSRITVENVTRRYGGTKAVDGVSLDIADGEFLVLLGPSGCGKSTLLRAIAGLLAPSEGRILVDGRDVTDIPARGRDLAMVFQSYALYPHLTVARNIGFPLRARRVRRAEIRQRVTEVAEILDLSALLDRRPRELSGGQRQRVALGRALVRDPGAFLMDEPLSNLDAQLRTATRTEITELHRRLGRTFIYVTHDQVEAMTMATSVAVLNKGRLEQIGSPTDVYDQPASAFVAAFLGSPPMNLLDAELALRDGQLHAVAPGVNVALGIETTTAGTAAGRAIQLGIRPEHLVATTATAVVADSTGAGHAGLRGTIRTVENLGSEEIAHCVLGTAEVRVRARRPAGFTAGDAITLDVRPEHTHLFDRDSGRRLAWQPDEDQAGSIPSARVPVTT</sequence>
<dbReference type="InterPro" id="IPR047641">
    <property type="entry name" value="ABC_transpr_MalK/UgpC-like"/>
</dbReference>
<name>A0ABT0JZS1_9ACTN</name>
<evidence type="ECO:0000256" key="2">
    <source>
        <dbReference type="ARBA" id="ARBA00022475"/>
    </source>
</evidence>
<keyword evidence="6" id="KW-0472">Membrane</keyword>
<feature type="domain" description="ABC transporter" evidence="7">
    <location>
        <begin position="4"/>
        <end position="234"/>
    </location>
</feature>
<proteinExistence type="predicted"/>
<dbReference type="RefSeq" id="WP_248825096.1">
    <property type="nucleotide sequence ID" value="NZ_JALKFT010000012.1"/>
</dbReference>
<dbReference type="InterPro" id="IPR003593">
    <property type="entry name" value="AAA+_ATPase"/>
</dbReference>
<protein>
    <submittedName>
        <fullName evidence="8">ABC transporter ATP-binding protein</fullName>
    </submittedName>
</protein>
<dbReference type="Gene3D" id="2.40.50.140">
    <property type="entry name" value="Nucleic acid-binding proteins"/>
    <property type="match status" value="1"/>
</dbReference>